<gene>
    <name evidence="1" type="ORF">VNO78_07975</name>
</gene>
<accession>A0AAN9SWD3</accession>
<keyword evidence="2" id="KW-1185">Reference proteome</keyword>
<dbReference type="AlphaFoldDB" id="A0AAN9SWD3"/>
<name>A0AAN9SWD3_PSOTE</name>
<dbReference type="Proteomes" id="UP001386955">
    <property type="component" value="Unassembled WGS sequence"/>
</dbReference>
<evidence type="ECO:0000313" key="1">
    <source>
        <dbReference type="EMBL" id="KAK7406351.1"/>
    </source>
</evidence>
<sequence>MRSGILLGASVKMESVSAHAKYKLVFLGDLDTARHKRLRSLIPSYVRDSSVSAIVCDVPSSRIPLLLVFLSEYMSQGTPKTWRTGHVQSLELPVSIN</sequence>
<reference evidence="1 2" key="1">
    <citation type="submission" date="2024-01" db="EMBL/GenBank/DDBJ databases">
        <title>The genomes of 5 underutilized Papilionoideae crops provide insights into root nodulation and disease resistanc.</title>
        <authorList>
            <person name="Jiang F."/>
        </authorList>
    </citation>
    <scope>NUCLEOTIDE SEQUENCE [LARGE SCALE GENOMIC DNA]</scope>
    <source>
        <strain evidence="1">DUOXIRENSHENG_FW03</strain>
        <tissue evidence="1">Leaves</tissue>
    </source>
</reference>
<organism evidence="1 2">
    <name type="scientific">Psophocarpus tetragonolobus</name>
    <name type="common">Winged bean</name>
    <name type="synonym">Dolichos tetragonolobus</name>
    <dbReference type="NCBI Taxonomy" id="3891"/>
    <lineage>
        <taxon>Eukaryota</taxon>
        <taxon>Viridiplantae</taxon>
        <taxon>Streptophyta</taxon>
        <taxon>Embryophyta</taxon>
        <taxon>Tracheophyta</taxon>
        <taxon>Spermatophyta</taxon>
        <taxon>Magnoliopsida</taxon>
        <taxon>eudicotyledons</taxon>
        <taxon>Gunneridae</taxon>
        <taxon>Pentapetalae</taxon>
        <taxon>rosids</taxon>
        <taxon>fabids</taxon>
        <taxon>Fabales</taxon>
        <taxon>Fabaceae</taxon>
        <taxon>Papilionoideae</taxon>
        <taxon>50 kb inversion clade</taxon>
        <taxon>NPAAA clade</taxon>
        <taxon>indigoferoid/millettioid clade</taxon>
        <taxon>Phaseoleae</taxon>
        <taxon>Psophocarpus</taxon>
    </lineage>
</organism>
<protein>
    <submittedName>
        <fullName evidence="1">Uncharacterized protein</fullName>
    </submittedName>
</protein>
<proteinExistence type="predicted"/>
<evidence type="ECO:0000313" key="2">
    <source>
        <dbReference type="Proteomes" id="UP001386955"/>
    </source>
</evidence>
<dbReference type="EMBL" id="JAYMYS010000002">
    <property type="protein sequence ID" value="KAK7406351.1"/>
    <property type="molecule type" value="Genomic_DNA"/>
</dbReference>
<comment type="caution">
    <text evidence="1">The sequence shown here is derived from an EMBL/GenBank/DDBJ whole genome shotgun (WGS) entry which is preliminary data.</text>
</comment>